<keyword evidence="7" id="KW-1185">Reference proteome</keyword>
<dbReference type="OrthoDB" id="9809707at2"/>
<dbReference type="CDD" id="cd07377">
    <property type="entry name" value="WHTH_GntR"/>
    <property type="match status" value="1"/>
</dbReference>
<dbReference type="GO" id="GO:0003700">
    <property type="term" value="F:DNA-binding transcription factor activity"/>
    <property type="evidence" value="ECO:0007669"/>
    <property type="project" value="InterPro"/>
</dbReference>
<evidence type="ECO:0000256" key="4">
    <source>
        <dbReference type="SAM" id="MobiDB-lite"/>
    </source>
</evidence>
<dbReference type="Pfam" id="PF07729">
    <property type="entry name" value="FCD"/>
    <property type="match status" value="1"/>
</dbReference>
<dbReference type="InterPro" id="IPR008920">
    <property type="entry name" value="TF_FadR/GntR_C"/>
</dbReference>
<sequence>MELRRGNLAEQIVEVMRRRIQDGEYALGSKLPTEQELIGEFGVSRTVIREAIANLKAGSMVTTRQGVGVFVQSASLPQGFVITPKDIDALSDKIALLDLRIALEVEGAGLAAARRSDQALANIERSLEVMREAIAAGSDAIEADLDFHRSVAAATNNVHFSNLFGYIGTLSVPRARFKTYGLSQDERIAYLNKVNEEHAAVFLAIQAGDSENARSAMRLHLVNSKQRLMRELESGKTGDEGSRASASSR</sequence>
<dbReference type="SMART" id="SM00345">
    <property type="entry name" value="HTH_GNTR"/>
    <property type="match status" value="1"/>
</dbReference>
<evidence type="ECO:0000313" key="6">
    <source>
        <dbReference type="EMBL" id="KKB06730.1"/>
    </source>
</evidence>
<protein>
    <submittedName>
        <fullName evidence="6">GntR family transcriptional regulator</fullName>
    </submittedName>
</protein>
<dbReference type="PANTHER" id="PTHR43537">
    <property type="entry name" value="TRANSCRIPTIONAL REGULATOR, GNTR FAMILY"/>
    <property type="match status" value="1"/>
</dbReference>
<dbReference type="Gene3D" id="1.10.10.10">
    <property type="entry name" value="Winged helix-like DNA-binding domain superfamily/Winged helix DNA-binding domain"/>
    <property type="match status" value="1"/>
</dbReference>
<dbReference type="PANTHER" id="PTHR43537:SF5">
    <property type="entry name" value="UXU OPERON TRANSCRIPTIONAL REGULATOR"/>
    <property type="match status" value="1"/>
</dbReference>
<dbReference type="Proteomes" id="UP000033632">
    <property type="component" value="Unassembled WGS sequence"/>
</dbReference>
<name>A0A0F5FDT0_9HYPH</name>
<dbReference type="SUPFAM" id="SSF48008">
    <property type="entry name" value="GntR ligand-binding domain-like"/>
    <property type="match status" value="1"/>
</dbReference>
<comment type="caution">
    <text evidence="6">The sequence shown here is derived from an EMBL/GenBank/DDBJ whole genome shotgun (WGS) entry which is preliminary data.</text>
</comment>
<dbReference type="PROSITE" id="PS50949">
    <property type="entry name" value="HTH_GNTR"/>
    <property type="match status" value="1"/>
</dbReference>
<proteinExistence type="predicted"/>
<keyword evidence="3" id="KW-0804">Transcription</keyword>
<feature type="domain" description="HTH gntR-type" evidence="5">
    <location>
        <begin position="6"/>
        <end position="74"/>
    </location>
</feature>
<dbReference type="InterPro" id="IPR036390">
    <property type="entry name" value="WH_DNA-bd_sf"/>
</dbReference>
<keyword evidence="2" id="KW-0238">DNA-binding</keyword>
<gene>
    <name evidence="6" type="ORF">VE25_21435</name>
</gene>
<dbReference type="SUPFAM" id="SSF46785">
    <property type="entry name" value="Winged helix' DNA-binding domain"/>
    <property type="match status" value="1"/>
</dbReference>
<feature type="region of interest" description="Disordered" evidence="4">
    <location>
        <begin position="230"/>
        <end position="249"/>
    </location>
</feature>
<dbReference type="Pfam" id="PF00392">
    <property type="entry name" value="GntR"/>
    <property type="match status" value="1"/>
</dbReference>
<keyword evidence="1" id="KW-0805">Transcription regulation</keyword>
<dbReference type="InterPro" id="IPR000524">
    <property type="entry name" value="Tscrpt_reg_HTH_GntR"/>
</dbReference>
<dbReference type="GO" id="GO:0003677">
    <property type="term" value="F:DNA binding"/>
    <property type="evidence" value="ECO:0007669"/>
    <property type="project" value="UniProtKB-KW"/>
</dbReference>
<dbReference type="SMART" id="SM00895">
    <property type="entry name" value="FCD"/>
    <property type="match status" value="1"/>
</dbReference>
<dbReference type="Gene3D" id="1.20.120.530">
    <property type="entry name" value="GntR ligand-binding domain-like"/>
    <property type="match status" value="1"/>
</dbReference>
<accession>A0A0F5FDT0</accession>
<dbReference type="RefSeq" id="WP_046110724.1">
    <property type="nucleotide sequence ID" value="NZ_JZEX01000207.1"/>
</dbReference>
<dbReference type="InterPro" id="IPR011711">
    <property type="entry name" value="GntR_C"/>
</dbReference>
<dbReference type="AlphaFoldDB" id="A0A0F5FDT0"/>
<evidence type="ECO:0000256" key="3">
    <source>
        <dbReference type="ARBA" id="ARBA00023163"/>
    </source>
</evidence>
<dbReference type="InterPro" id="IPR036388">
    <property type="entry name" value="WH-like_DNA-bd_sf"/>
</dbReference>
<reference evidence="6 7" key="1">
    <citation type="submission" date="2015-03" db="EMBL/GenBank/DDBJ databases">
        <authorList>
            <person name="Hassan Y.I."/>
            <person name="Lepp D."/>
            <person name="Li X.-Z."/>
            <person name="Zhou T."/>
        </authorList>
    </citation>
    <scope>NUCLEOTIDE SEQUENCE [LARGE SCALE GENOMIC DNA]</scope>
    <source>
        <strain evidence="6 7">BD-c194</strain>
    </source>
</reference>
<dbReference type="EMBL" id="JZEX01000207">
    <property type="protein sequence ID" value="KKB06730.1"/>
    <property type="molecule type" value="Genomic_DNA"/>
</dbReference>
<dbReference type="PRINTS" id="PR00035">
    <property type="entry name" value="HTHGNTR"/>
</dbReference>
<evidence type="ECO:0000259" key="5">
    <source>
        <dbReference type="PROSITE" id="PS50949"/>
    </source>
</evidence>
<organism evidence="6 7">
    <name type="scientific">Devosia geojensis</name>
    <dbReference type="NCBI Taxonomy" id="443610"/>
    <lineage>
        <taxon>Bacteria</taxon>
        <taxon>Pseudomonadati</taxon>
        <taxon>Pseudomonadota</taxon>
        <taxon>Alphaproteobacteria</taxon>
        <taxon>Hyphomicrobiales</taxon>
        <taxon>Devosiaceae</taxon>
        <taxon>Devosia</taxon>
    </lineage>
</organism>
<evidence type="ECO:0000313" key="7">
    <source>
        <dbReference type="Proteomes" id="UP000033632"/>
    </source>
</evidence>
<evidence type="ECO:0000256" key="1">
    <source>
        <dbReference type="ARBA" id="ARBA00023015"/>
    </source>
</evidence>
<feature type="compositionally biased region" description="Basic and acidic residues" evidence="4">
    <location>
        <begin position="230"/>
        <end position="242"/>
    </location>
</feature>
<dbReference type="PATRIC" id="fig|443610.3.peg.3530"/>
<evidence type="ECO:0000256" key="2">
    <source>
        <dbReference type="ARBA" id="ARBA00023125"/>
    </source>
</evidence>
<dbReference type="STRING" id="443610.VE25_21435"/>